<accession>A0ABP0X1T2</accession>
<organism evidence="3 4">
    <name type="scientific">Sphagnum jensenii</name>
    <dbReference type="NCBI Taxonomy" id="128206"/>
    <lineage>
        <taxon>Eukaryota</taxon>
        <taxon>Viridiplantae</taxon>
        <taxon>Streptophyta</taxon>
        <taxon>Embryophyta</taxon>
        <taxon>Bryophyta</taxon>
        <taxon>Sphagnophytina</taxon>
        <taxon>Sphagnopsida</taxon>
        <taxon>Sphagnales</taxon>
        <taxon>Sphagnaceae</taxon>
        <taxon>Sphagnum</taxon>
    </lineage>
</organism>
<name>A0ABP0X1T2_9BRYO</name>
<dbReference type="Proteomes" id="UP001497444">
    <property type="component" value="Chromosome 4"/>
</dbReference>
<evidence type="ECO:0000313" key="3">
    <source>
        <dbReference type="EMBL" id="CAK9272534.1"/>
    </source>
</evidence>
<gene>
    <name evidence="3" type="ORF">CSSPJE1EN1_LOCUS18012</name>
</gene>
<protein>
    <recommendedName>
        <fullName evidence="2">DUF7748 domain-containing protein</fullName>
    </recommendedName>
</protein>
<feature type="domain" description="DUF7748" evidence="2">
    <location>
        <begin position="4"/>
        <end position="115"/>
    </location>
</feature>
<reference evidence="3" key="1">
    <citation type="submission" date="2024-02" db="EMBL/GenBank/DDBJ databases">
        <authorList>
            <consortium name="ELIXIR-Norway"/>
            <consortium name="Elixir Norway"/>
        </authorList>
    </citation>
    <scope>NUCLEOTIDE SEQUENCE</scope>
</reference>
<dbReference type="Pfam" id="PF24928">
    <property type="entry name" value="DUF7748"/>
    <property type="match status" value="1"/>
</dbReference>
<feature type="region of interest" description="Disordered" evidence="1">
    <location>
        <begin position="110"/>
        <end position="157"/>
    </location>
</feature>
<dbReference type="InterPro" id="IPR056650">
    <property type="entry name" value="DUF7748"/>
</dbReference>
<sequence>MGKLKTTIVNDTNKTLQLFEQTSSGEYTRRANLLGTRSQPNRNVTVETTESSPWQTNIVGESDYFIESDPNQTYWTLSVWHGKDIVLSMSSDELIDCAVITIGWDKDKKKFTKDCPPRSNTKPTTNKPPPPAAAPPAAMVPDTPRGEASSAPPPHSKVSWWRSIFRRNKH</sequence>
<evidence type="ECO:0000313" key="4">
    <source>
        <dbReference type="Proteomes" id="UP001497444"/>
    </source>
</evidence>
<keyword evidence="4" id="KW-1185">Reference proteome</keyword>
<proteinExistence type="predicted"/>
<dbReference type="EMBL" id="OZ020099">
    <property type="protein sequence ID" value="CAK9272534.1"/>
    <property type="molecule type" value="Genomic_DNA"/>
</dbReference>
<evidence type="ECO:0000259" key="2">
    <source>
        <dbReference type="Pfam" id="PF24928"/>
    </source>
</evidence>
<evidence type="ECO:0000256" key="1">
    <source>
        <dbReference type="SAM" id="MobiDB-lite"/>
    </source>
</evidence>